<feature type="transmembrane region" description="Helical" evidence="8">
    <location>
        <begin position="152"/>
        <end position="174"/>
    </location>
</feature>
<comment type="subcellular location">
    <subcellularLocation>
        <location evidence="1">Membrane</location>
        <topology evidence="1">Multi-pass membrane protein</topology>
    </subcellularLocation>
</comment>
<feature type="transmembrane region" description="Helical" evidence="8">
    <location>
        <begin position="181"/>
        <end position="203"/>
    </location>
</feature>
<dbReference type="InterPro" id="IPR038377">
    <property type="entry name" value="Na/Glc_symporter_sf"/>
</dbReference>
<feature type="transmembrane region" description="Helical" evidence="8">
    <location>
        <begin position="262"/>
        <end position="287"/>
    </location>
</feature>
<feature type="transmembrane region" description="Helical" evidence="8">
    <location>
        <begin position="439"/>
        <end position="457"/>
    </location>
</feature>
<dbReference type="CDD" id="cd10322">
    <property type="entry name" value="SLC5sbd"/>
    <property type="match status" value="1"/>
</dbReference>
<proteinExistence type="inferred from homology"/>
<evidence type="ECO:0000256" key="1">
    <source>
        <dbReference type="ARBA" id="ARBA00004141"/>
    </source>
</evidence>
<dbReference type="InterPro" id="IPR001734">
    <property type="entry name" value="Na/solute_symporter"/>
</dbReference>
<evidence type="ECO:0000313" key="9">
    <source>
        <dbReference type="EMBL" id="RZT68295.1"/>
    </source>
</evidence>
<keyword evidence="4 8" id="KW-0812">Transmembrane</keyword>
<dbReference type="InterPro" id="IPR050277">
    <property type="entry name" value="Sodium:Solute_Symporter"/>
</dbReference>
<evidence type="ECO:0000256" key="6">
    <source>
        <dbReference type="ARBA" id="ARBA00023136"/>
    </source>
</evidence>
<evidence type="ECO:0000256" key="4">
    <source>
        <dbReference type="ARBA" id="ARBA00022692"/>
    </source>
</evidence>
<feature type="transmembrane region" description="Helical" evidence="8">
    <location>
        <begin position="223"/>
        <end position="241"/>
    </location>
</feature>
<protein>
    <submittedName>
        <fullName evidence="9">SSS family solute:Na+ symporter</fullName>
    </submittedName>
</protein>
<evidence type="ECO:0000256" key="7">
    <source>
        <dbReference type="RuleBase" id="RU362091"/>
    </source>
</evidence>
<feature type="transmembrane region" description="Helical" evidence="8">
    <location>
        <begin position="307"/>
        <end position="336"/>
    </location>
</feature>
<dbReference type="Pfam" id="PF00474">
    <property type="entry name" value="SSF"/>
    <property type="match status" value="1"/>
</dbReference>
<keyword evidence="10" id="KW-1185">Reference proteome</keyword>
<dbReference type="Proteomes" id="UP000291832">
    <property type="component" value="Unassembled WGS sequence"/>
</dbReference>
<name>A0A4Q7U3M9_9MICO</name>
<gene>
    <name evidence="9" type="ORF">EV139_0016</name>
</gene>
<keyword evidence="6 8" id="KW-0472">Membrane</keyword>
<comment type="caution">
    <text evidence="9">The sequence shown here is derived from an EMBL/GenBank/DDBJ whole genome shotgun (WGS) entry which is preliminary data.</text>
</comment>
<dbReference type="GO" id="GO:0005886">
    <property type="term" value="C:plasma membrane"/>
    <property type="evidence" value="ECO:0007669"/>
    <property type="project" value="TreeGrafter"/>
</dbReference>
<feature type="transmembrane region" description="Helical" evidence="8">
    <location>
        <begin position="357"/>
        <end position="376"/>
    </location>
</feature>
<evidence type="ECO:0000313" key="10">
    <source>
        <dbReference type="Proteomes" id="UP000291832"/>
    </source>
</evidence>
<organism evidence="9 10">
    <name type="scientific">Leucobacter luti</name>
    <dbReference type="NCBI Taxonomy" id="340320"/>
    <lineage>
        <taxon>Bacteria</taxon>
        <taxon>Bacillati</taxon>
        <taxon>Actinomycetota</taxon>
        <taxon>Actinomycetes</taxon>
        <taxon>Micrococcales</taxon>
        <taxon>Microbacteriaceae</taxon>
        <taxon>Leucobacter</taxon>
    </lineage>
</organism>
<evidence type="ECO:0000256" key="3">
    <source>
        <dbReference type="ARBA" id="ARBA00022448"/>
    </source>
</evidence>
<evidence type="ECO:0000256" key="5">
    <source>
        <dbReference type="ARBA" id="ARBA00022989"/>
    </source>
</evidence>
<feature type="transmembrane region" description="Helical" evidence="8">
    <location>
        <begin position="69"/>
        <end position="92"/>
    </location>
</feature>
<dbReference type="RefSeq" id="WP_130452303.1">
    <property type="nucleotide sequence ID" value="NZ_QYAG01000004.1"/>
</dbReference>
<sequence length="476" mass="48827">MNLGITLMIIAYLAVMFLVAAWLRKRVKDDTDYLLAGRKMGAGLIAIMLLATNFGGAFVLGTSQDAYSVGFAAISFAIGIFVGLLFLALFVAKRVRAGNYVTVPDFLDSRFNSQPVRLLASTLSVLALTGILAGQVGAAASSLTALGLNHTWGAVVGVVLIIAFTVLSGMWGVAVTDAIQFVVIVVGLLIVMVIAVQAAGGLGEITATFAAAGVGEPFNPLNQGWSFLLGAALPVVVHKLVGQDVMQRVFSAKSARAAAMGAGVAGVLTALFAVVPAIAGMAARVIFPDLDPTVGVMPALISSVLPVWAAGILVAAIISAVVSTADALLLAAVSNISNDFLLRVKSLRENPAAQLRWSRILTVALGVIALGISLIVPGIIQVLTMAFTMYGSGVFVAFMFGLFTRFGGRWAALSSMVTGAITGLLGLTGVIVIGGVPTIVVAVAVSLATYVLAAFLARETNAGSGALARTDEHVVA</sequence>
<dbReference type="PANTHER" id="PTHR48086">
    <property type="entry name" value="SODIUM/PROLINE SYMPORTER-RELATED"/>
    <property type="match status" value="1"/>
</dbReference>
<feature type="transmembrane region" description="Helical" evidence="8">
    <location>
        <begin position="410"/>
        <end position="433"/>
    </location>
</feature>
<feature type="transmembrane region" description="Helical" evidence="8">
    <location>
        <begin position="118"/>
        <end position="140"/>
    </location>
</feature>
<dbReference type="AlphaFoldDB" id="A0A4Q7U3M9"/>
<dbReference type="EMBL" id="SHKI01000002">
    <property type="protein sequence ID" value="RZT68295.1"/>
    <property type="molecule type" value="Genomic_DNA"/>
</dbReference>
<dbReference type="GO" id="GO:0022857">
    <property type="term" value="F:transmembrane transporter activity"/>
    <property type="evidence" value="ECO:0007669"/>
    <property type="project" value="InterPro"/>
</dbReference>
<accession>A0A4Q7U3M9</accession>
<dbReference type="PANTHER" id="PTHR48086:SF7">
    <property type="entry name" value="SODIUM-SOLUTE SYMPORTER-RELATED"/>
    <property type="match status" value="1"/>
</dbReference>
<feature type="transmembrane region" description="Helical" evidence="8">
    <location>
        <begin position="382"/>
        <end position="403"/>
    </location>
</feature>
<dbReference type="Gene3D" id="1.20.1730.10">
    <property type="entry name" value="Sodium/glucose cotransporter"/>
    <property type="match status" value="1"/>
</dbReference>
<evidence type="ECO:0000256" key="2">
    <source>
        <dbReference type="ARBA" id="ARBA00006434"/>
    </source>
</evidence>
<feature type="transmembrane region" description="Helical" evidence="8">
    <location>
        <begin position="44"/>
        <end position="63"/>
    </location>
</feature>
<dbReference type="PROSITE" id="PS50283">
    <property type="entry name" value="NA_SOLUT_SYMP_3"/>
    <property type="match status" value="1"/>
</dbReference>
<keyword evidence="5 8" id="KW-1133">Transmembrane helix</keyword>
<dbReference type="OrthoDB" id="9789704at2"/>
<keyword evidence="3" id="KW-0813">Transport</keyword>
<reference evidence="9 10" key="1">
    <citation type="journal article" date="2015" name="Stand. Genomic Sci.">
        <title>Genomic Encyclopedia of Bacterial and Archaeal Type Strains, Phase III: the genomes of soil and plant-associated and newly described type strains.</title>
        <authorList>
            <person name="Whitman W.B."/>
            <person name="Woyke T."/>
            <person name="Klenk H.P."/>
            <person name="Zhou Y."/>
            <person name="Lilburn T.G."/>
            <person name="Beck B.J."/>
            <person name="De Vos P."/>
            <person name="Vandamme P."/>
            <person name="Eisen J.A."/>
            <person name="Garrity G."/>
            <person name="Hugenholtz P."/>
            <person name="Kyrpides N.C."/>
        </authorList>
    </citation>
    <scope>NUCLEOTIDE SEQUENCE [LARGE SCALE GENOMIC DNA]</scope>
    <source>
        <strain evidence="9 10">RF6</strain>
    </source>
</reference>
<feature type="transmembrane region" description="Helical" evidence="8">
    <location>
        <begin position="6"/>
        <end position="23"/>
    </location>
</feature>
<comment type="similarity">
    <text evidence="2 7">Belongs to the sodium:solute symporter (SSF) (TC 2.A.21) family.</text>
</comment>
<evidence type="ECO:0000256" key="8">
    <source>
        <dbReference type="SAM" id="Phobius"/>
    </source>
</evidence>